<reference evidence="1 2" key="1">
    <citation type="submission" date="2015-10" db="EMBL/GenBank/DDBJ databases">
        <title>Draft genome sequence of Streptomyces canus DSM 40017, type strain for the species Streptomyces canus.</title>
        <authorList>
            <person name="Ruckert C."/>
            <person name="Winkler A."/>
            <person name="Kalinowski J."/>
            <person name="Kampfer P."/>
            <person name="Glaeser S."/>
        </authorList>
    </citation>
    <scope>NUCLEOTIDE SEQUENCE [LARGE SCALE GENOMIC DNA]</scope>
    <source>
        <strain evidence="1 2">DSM 40017</strain>
    </source>
</reference>
<evidence type="ECO:0000313" key="1">
    <source>
        <dbReference type="EMBL" id="KUN57747.1"/>
    </source>
</evidence>
<evidence type="ECO:0000313" key="2">
    <source>
        <dbReference type="Proteomes" id="UP000053669"/>
    </source>
</evidence>
<name>A0A101RLB9_9ACTN</name>
<protein>
    <submittedName>
        <fullName evidence="1">Uncharacterized protein</fullName>
    </submittedName>
</protein>
<dbReference type="Proteomes" id="UP000053669">
    <property type="component" value="Unassembled WGS sequence"/>
</dbReference>
<dbReference type="AlphaFoldDB" id="A0A101RLB9"/>
<comment type="caution">
    <text evidence="1">The sequence shown here is derived from an EMBL/GenBank/DDBJ whole genome shotgun (WGS) entry which is preliminary data.</text>
</comment>
<sequence length="106" mass="10764">MARVVGAQGARLVRRGGVAFLVVHQVQGAYGLVELIRKAVQDPGEQSRETCMFSGGVLNVYERNGGVGEGHYGDRAGPVAPALGQAVRAGADAGGAGCGGKGWILC</sequence>
<dbReference type="RefSeq" id="WP_059211307.1">
    <property type="nucleotide sequence ID" value="NZ_KQ948679.1"/>
</dbReference>
<accession>A0A101RLB9</accession>
<proteinExistence type="predicted"/>
<dbReference type="EMBL" id="LMWU01000068">
    <property type="protein sequence ID" value="KUN57747.1"/>
    <property type="molecule type" value="Genomic_DNA"/>
</dbReference>
<organism evidence="1 2">
    <name type="scientific">Streptomyces canus</name>
    <dbReference type="NCBI Taxonomy" id="58343"/>
    <lineage>
        <taxon>Bacteria</taxon>
        <taxon>Bacillati</taxon>
        <taxon>Actinomycetota</taxon>
        <taxon>Actinomycetes</taxon>
        <taxon>Kitasatosporales</taxon>
        <taxon>Streptomycetaceae</taxon>
        <taxon>Streptomyces</taxon>
        <taxon>Streptomyces aurantiacus group</taxon>
    </lineage>
</organism>
<gene>
    <name evidence="1" type="ORF">AQJ46_45865</name>
</gene>